<dbReference type="HOGENOM" id="CLU_000604_48_1_2"/>
<feature type="domain" description="ABC transporter" evidence="3">
    <location>
        <begin position="14"/>
        <end position="246"/>
    </location>
</feature>
<dbReference type="PROSITE" id="PS50893">
    <property type="entry name" value="ABC_TRANSPORTER_2"/>
    <property type="match status" value="1"/>
</dbReference>
<dbReference type="PANTHER" id="PTHR43204">
    <property type="entry name" value="ABC TRANSPORTER I FAMILY MEMBER 6, CHLOROPLASTIC"/>
    <property type="match status" value="1"/>
</dbReference>
<name>S5ZXN6_9CREN</name>
<accession>S5ZXN6</accession>
<dbReference type="SUPFAM" id="SSF52540">
    <property type="entry name" value="P-loop containing nucleoside triphosphate hydrolases"/>
    <property type="match status" value="1"/>
</dbReference>
<dbReference type="InterPro" id="IPR027417">
    <property type="entry name" value="P-loop_NTPase"/>
</dbReference>
<dbReference type="Gene3D" id="3.40.50.300">
    <property type="entry name" value="P-loop containing nucleotide triphosphate hydrolases"/>
    <property type="match status" value="1"/>
</dbReference>
<organism evidence="4 5">
    <name type="scientific">Thermofilum adornatum</name>
    <dbReference type="NCBI Taxonomy" id="1365176"/>
    <lineage>
        <taxon>Archaea</taxon>
        <taxon>Thermoproteota</taxon>
        <taxon>Thermoprotei</taxon>
        <taxon>Thermofilales</taxon>
        <taxon>Thermofilaceae</taxon>
        <taxon>Thermofilum</taxon>
    </lineage>
</organism>
<dbReference type="PANTHER" id="PTHR43204:SF1">
    <property type="entry name" value="ABC TRANSPORTER I FAMILY MEMBER 6, CHLOROPLASTIC"/>
    <property type="match status" value="1"/>
</dbReference>
<evidence type="ECO:0000259" key="3">
    <source>
        <dbReference type="PROSITE" id="PS50893"/>
    </source>
</evidence>
<proteinExistence type="predicted"/>
<dbReference type="Proteomes" id="UP000015543">
    <property type="component" value="Chromosome"/>
</dbReference>
<dbReference type="EMBL" id="CP006646">
    <property type="protein sequence ID" value="AGT36119.1"/>
    <property type="molecule type" value="Genomic_DNA"/>
</dbReference>
<evidence type="ECO:0000256" key="1">
    <source>
        <dbReference type="ARBA" id="ARBA00022741"/>
    </source>
</evidence>
<dbReference type="AlphaFoldDB" id="S5ZXN6"/>
<evidence type="ECO:0000313" key="5">
    <source>
        <dbReference type="Proteomes" id="UP000015543"/>
    </source>
</evidence>
<dbReference type="Pfam" id="PF00005">
    <property type="entry name" value="ABC_tran"/>
    <property type="match status" value="1"/>
</dbReference>
<sequence>MLWVFYVELSVMLLDVRDLEVDVGGREVLRGVNLSMGESEIHFLLGPNAAGKTTLLSAIAGVPRVSIRRGKILFDGKDVTFTPLDERARLGIALAYQLPPELVGVSLRSLARLLSDRFNTAEYVEKLAKMLDLERLLDRESFRGFSGGERKRAELFLISLMRPRLALLDEPDSGVDIDSLNLIAEAIRFINKEFGSSILIVTHTRLLMEKVEAQKAHVLCNGGIVLASSPRRVLEVVEKTGYKGLCGEGEEND</sequence>
<dbReference type="GO" id="GO:0016887">
    <property type="term" value="F:ATP hydrolysis activity"/>
    <property type="evidence" value="ECO:0007669"/>
    <property type="project" value="InterPro"/>
</dbReference>
<keyword evidence="1" id="KW-0547">Nucleotide-binding</keyword>
<dbReference type="eggNOG" id="arCOG04236">
    <property type="taxonomic scope" value="Archaea"/>
</dbReference>
<evidence type="ECO:0000313" key="4">
    <source>
        <dbReference type="EMBL" id="AGT36119.1"/>
    </source>
</evidence>
<dbReference type="InterPro" id="IPR003439">
    <property type="entry name" value="ABC_transporter-like_ATP-bd"/>
</dbReference>
<protein>
    <recommendedName>
        <fullName evidence="3">ABC transporter domain-containing protein</fullName>
    </recommendedName>
</protein>
<evidence type="ECO:0000256" key="2">
    <source>
        <dbReference type="ARBA" id="ARBA00022840"/>
    </source>
</evidence>
<dbReference type="PATRIC" id="fig|1365176.7.peg.1763"/>
<dbReference type="KEGG" id="thb:N186_08915"/>
<keyword evidence="5" id="KW-1185">Reference proteome</keyword>
<dbReference type="GO" id="GO:0005524">
    <property type="term" value="F:ATP binding"/>
    <property type="evidence" value="ECO:0007669"/>
    <property type="project" value="UniProtKB-KW"/>
</dbReference>
<keyword evidence="2" id="KW-0067">ATP-binding</keyword>
<gene>
    <name evidence="4" type="ORF">N186_08915</name>
</gene>
<dbReference type="InterPro" id="IPR010230">
    <property type="entry name" value="FeS-cluster_ATPase_SufC"/>
</dbReference>
<reference evidence="4 5" key="1">
    <citation type="journal article" date="2013" name="Genome Announc.">
        <title>Complete Genomic Sequence of 'Thermofilum adornatus' Strain 1910bT, a Hyperthermophilic Anaerobic Organotrophic Crenarchaeon.</title>
        <authorList>
            <person name="Dominova I.N."/>
            <person name="Kublanov I.V."/>
            <person name="Podosokorskaya O.A."/>
            <person name="Derbikova K.S."/>
            <person name="Patrushev M.V."/>
            <person name="Toshchakov S.V."/>
        </authorList>
    </citation>
    <scope>NUCLEOTIDE SEQUENCE [LARGE SCALE GENOMIC DNA]</scope>
    <source>
        <strain evidence="5">1910b</strain>
    </source>
</reference>